<dbReference type="PANTHER" id="PTHR33096:SF1">
    <property type="entry name" value="CXC1-LIKE CYSTEINE CLUSTER ASSOCIATED WITH KDZ TRANSPOSASES DOMAIN-CONTAINING PROTEIN"/>
    <property type="match status" value="1"/>
</dbReference>
<accession>A0A4Q2D683</accession>
<proteinExistence type="predicted"/>
<dbReference type="InterPro" id="IPR040521">
    <property type="entry name" value="KDZ"/>
</dbReference>
<dbReference type="EMBL" id="SDEE01000622">
    <property type="protein sequence ID" value="RXW14943.1"/>
    <property type="molecule type" value="Genomic_DNA"/>
</dbReference>
<dbReference type="Pfam" id="PF18758">
    <property type="entry name" value="KDZ"/>
    <property type="match status" value="1"/>
</dbReference>
<protein>
    <recommendedName>
        <fullName evidence="3">CxC1-like cysteine cluster associated with KDZ transposases domain-containing protein</fullName>
    </recommendedName>
</protein>
<sequence>MLEFARELYLRSPPNSTAWSGAWETFLHGRGHYLAGDDIIRRKFTKATRFYNLLLAEAEVYVRQKVLAQSGRVEVDGGIDVDDEGQWVDEDLSVSDYLAHCCLLCFGASTDHDPCGPADVIVCLDANFVQKRQAPAQGSGTDAPIQHPRTAFLSNEEVEEARRLVENARPSQTTLSTTQADTTEAGMQVPRTVLDACSESFKAADEKRAKASSKYFADTGLMAMLCRHDRVLWLANMTSPGERQYYAIALILKLFRSVPPHLTVGILYDIGCQLHRSCTKWNFIPEYLDRIIWGISIFHAYGHQWPCQIVYHPRKCVGFGLSDGEGCERFWSSIQGLVPSLRVSGYHQRIFVLDLQIDFLRKAGMPQLGSWLVQKWDACMAKMEEAERRLLEGFWRDQVSVQTQPLANATVNLAKNTIKSILESIDYLKSVVQEIDVLDNTMASGQMGEVEDAVEKRRRLVLRKEGIEGQIRKKKAQLGVTDKQNLQHLMSNKYLQVRMQARALKDRIQAKLRERRFEVERFNRVYTQVSASERRLQTHIQTQVARHEPNIVNLVKRSNKLCDDLESLIKSRKAPRHAIVPQKIEQETVFLLDVDNPIWNDRGLGDDESEVPVWLGDDGVRMDIQAMLMMQRCKEEEYYLRHEAAFLQAWFKQEWDYLDNAIEQCDDDDLLYYLHCKKSTLCYTGALWRKSLCNSPLLDQEFDWGPHIEDFALELAKHDGINNESDSDSSVAMDSDNDILEELELLQLDAGSVDFDDYVGLQESWGESP</sequence>
<evidence type="ECO:0000313" key="1">
    <source>
        <dbReference type="EMBL" id="RXW14943.1"/>
    </source>
</evidence>
<dbReference type="OrthoDB" id="3237105at2759"/>
<dbReference type="PANTHER" id="PTHR33096">
    <property type="entry name" value="CXC2 DOMAIN-CONTAINING PROTEIN"/>
    <property type="match status" value="1"/>
</dbReference>
<evidence type="ECO:0008006" key="3">
    <source>
        <dbReference type="Google" id="ProtNLM"/>
    </source>
</evidence>
<organism evidence="1 2">
    <name type="scientific">Candolleomyces aberdarensis</name>
    <dbReference type="NCBI Taxonomy" id="2316362"/>
    <lineage>
        <taxon>Eukaryota</taxon>
        <taxon>Fungi</taxon>
        <taxon>Dikarya</taxon>
        <taxon>Basidiomycota</taxon>
        <taxon>Agaricomycotina</taxon>
        <taxon>Agaricomycetes</taxon>
        <taxon>Agaricomycetidae</taxon>
        <taxon>Agaricales</taxon>
        <taxon>Agaricineae</taxon>
        <taxon>Psathyrellaceae</taxon>
        <taxon>Candolleomyces</taxon>
    </lineage>
</organism>
<dbReference type="STRING" id="2316362.A0A4Q2D683"/>
<dbReference type="AlphaFoldDB" id="A0A4Q2D683"/>
<name>A0A4Q2D683_9AGAR</name>
<reference evidence="1 2" key="1">
    <citation type="submission" date="2019-01" db="EMBL/GenBank/DDBJ databases">
        <title>Draft genome sequence of Psathyrella aberdarensis IHI B618.</title>
        <authorList>
            <person name="Buettner E."/>
            <person name="Kellner H."/>
        </authorList>
    </citation>
    <scope>NUCLEOTIDE SEQUENCE [LARGE SCALE GENOMIC DNA]</scope>
    <source>
        <strain evidence="1 2">IHI B618</strain>
    </source>
</reference>
<keyword evidence="2" id="KW-1185">Reference proteome</keyword>
<comment type="caution">
    <text evidence="1">The sequence shown here is derived from an EMBL/GenBank/DDBJ whole genome shotgun (WGS) entry which is preliminary data.</text>
</comment>
<evidence type="ECO:0000313" key="2">
    <source>
        <dbReference type="Proteomes" id="UP000290288"/>
    </source>
</evidence>
<gene>
    <name evidence="1" type="ORF">EST38_g10906</name>
</gene>
<dbReference type="Proteomes" id="UP000290288">
    <property type="component" value="Unassembled WGS sequence"/>
</dbReference>